<feature type="non-terminal residue" evidence="1">
    <location>
        <position position="58"/>
    </location>
</feature>
<accession>X1QFK9</accession>
<sequence length="58" mass="6000">MVAKCNSADCTSVSTITVDSGGDVGEYTSIAIGTDGYPVISYHDNNLEALKVAKCKDA</sequence>
<dbReference type="EMBL" id="BARV01042666">
    <property type="protein sequence ID" value="GAI49825.1"/>
    <property type="molecule type" value="Genomic_DNA"/>
</dbReference>
<reference evidence="1" key="1">
    <citation type="journal article" date="2014" name="Front. Microbiol.">
        <title>High frequency of phylogenetically diverse reductive dehalogenase-homologous genes in deep subseafloor sedimentary metagenomes.</title>
        <authorList>
            <person name="Kawai M."/>
            <person name="Futagami T."/>
            <person name="Toyoda A."/>
            <person name="Takaki Y."/>
            <person name="Nishi S."/>
            <person name="Hori S."/>
            <person name="Arai W."/>
            <person name="Tsubouchi T."/>
            <person name="Morono Y."/>
            <person name="Uchiyama I."/>
            <person name="Ito T."/>
            <person name="Fujiyama A."/>
            <person name="Inagaki F."/>
            <person name="Takami H."/>
        </authorList>
    </citation>
    <scope>NUCLEOTIDE SEQUENCE</scope>
    <source>
        <strain evidence="1">Expedition CK06-06</strain>
    </source>
</reference>
<organism evidence="1">
    <name type="scientific">marine sediment metagenome</name>
    <dbReference type="NCBI Taxonomy" id="412755"/>
    <lineage>
        <taxon>unclassified sequences</taxon>
        <taxon>metagenomes</taxon>
        <taxon>ecological metagenomes</taxon>
    </lineage>
</organism>
<gene>
    <name evidence="1" type="ORF">S06H3_64061</name>
</gene>
<evidence type="ECO:0000313" key="1">
    <source>
        <dbReference type="EMBL" id="GAI49825.1"/>
    </source>
</evidence>
<dbReference type="AlphaFoldDB" id="X1QFK9"/>
<proteinExistence type="predicted"/>
<protein>
    <submittedName>
        <fullName evidence="1">Uncharacterized protein</fullName>
    </submittedName>
</protein>
<name>X1QFK9_9ZZZZ</name>
<comment type="caution">
    <text evidence="1">The sequence shown here is derived from an EMBL/GenBank/DDBJ whole genome shotgun (WGS) entry which is preliminary data.</text>
</comment>